<evidence type="ECO:0008006" key="10">
    <source>
        <dbReference type="Google" id="ProtNLM"/>
    </source>
</evidence>
<dbReference type="EMBL" id="AGWL01000003">
    <property type="protein sequence ID" value="EKU95431.1"/>
    <property type="molecule type" value="Genomic_DNA"/>
</dbReference>
<comment type="caution">
    <text evidence="8">The sequence shown here is derived from an EMBL/GenBank/DDBJ whole genome shotgun (WGS) entry which is preliminary data.</text>
</comment>
<comment type="similarity">
    <text evidence="2">Belongs to the autoinducer-2 exporter (AI-2E) (TC 2.A.86) family.</text>
</comment>
<protein>
    <recommendedName>
        <fullName evidence="10">AI-2E family transporter</fullName>
    </recommendedName>
</protein>
<evidence type="ECO:0000256" key="2">
    <source>
        <dbReference type="ARBA" id="ARBA00009773"/>
    </source>
</evidence>
<keyword evidence="3 7" id="KW-0812">Transmembrane</keyword>
<feature type="transmembrane region" description="Helical" evidence="7">
    <location>
        <begin position="284"/>
        <end position="304"/>
    </location>
</feature>
<dbReference type="Pfam" id="PF01594">
    <property type="entry name" value="AI-2E_transport"/>
    <property type="match status" value="1"/>
</dbReference>
<gene>
    <name evidence="8" type="ORF">HMPREF9233_00796</name>
</gene>
<evidence type="ECO:0000256" key="4">
    <source>
        <dbReference type="ARBA" id="ARBA00022989"/>
    </source>
</evidence>
<evidence type="ECO:0000256" key="6">
    <source>
        <dbReference type="SAM" id="MobiDB-lite"/>
    </source>
</evidence>
<keyword evidence="9" id="KW-1185">Reference proteome</keyword>
<evidence type="ECO:0000256" key="5">
    <source>
        <dbReference type="ARBA" id="ARBA00023136"/>
    </source>
</evidence>
<keyword evidence="4 7" id="KW-1133">Transmembrane helix</keyword>
<reference evidence="8 9" key="1">
    <citation type="submission" date="2012-09" db="EMBL/GenBank/DDBJ databases">
        <title>The Genome Sequence of Actinobaculum massiliae ACS-171-V-COL2.</title>
        <authorList>
            <consortium name="The Broad Institute Genome Sequencing Platform"/>
            <person name="Earl A."/>
            <person name="Ward D."/>
            <person name="Feldgarden M."/>
            <person name="Gevers D."/>
            <person name="Saerens B."/>
            <person name="Vaneechoutte M."/>
            <person name="Walker B."/>
            <person name="Young S.K."/>
            <person name="Zeng Q."/>
            <person name="Gargeya S."/>
            <person name="Fitzgerald M."/>
            <person name="Haas B."/>
            <person name="Abouelleil A."/>
            <person name="Alvarado L."/>
            <person name="Arachchi H.M."/>
            <person name="Berlin A."/>
            <person name="Chapman S.B."/>
            <person name="Goldberg J."/>
            <person name="Griggs A."/>
            <person name="Gujja S."/>
            <person name="Hansen M."/>
            <person name="Howarth C."/>
            <person name="Imamovic A."/>
            <person name="Larimer J."/>
            <person name="McCowen C."/>
            <person name="Montmayeur A."/>
            <person name="Murphy C."/>
            <person name="Neiman D."/>
            <person name="Pearson M."/>
            <person name="Priest M."/>
            <person name="Roberts A."/>
            <person name="Saif S."/>
            <person name="Shea T."/>
            <person name="Sisk P."/>
            <person name="Sykes S."/>
            <person name="Wortman J."/>
            <person name="Nusbaum C."/>
            <person name="Birren B."/>
        </authorList>
    </citation>
    <scope>NUCLEOTIDE SEQUENCE [LARGE SCALE GENOMIC DNA]</scope>
    <source>
        <strain evidence="9">ACS-171-V-Col2</strain>
    </source>
</reference>
<dbReference type="InterPro" id="IPR002549">
    <property type="entry name" value="AI-2E-like"/>
</dbReference>
<feature type="compositionally biased region" description="Basic residues" evidence="6">
    <location>
        <begin position="447"/>
        <end position="456"/>
    </location>
</feature>
<feature type="transmembrane region" description="Helical" evidence="7">
    <location>
        <begin position="254"/>
        <end position="278"/>
    </location>
</feature>
<feature type="transmembrane region" description="Helical" evidence="7">
    <location>
        <begin position="72"/>
        <end position="103"/>
    </location>
</feature>
<evidence type="ECO:0000313" key="9">
    <source>
        <dbReference type="Proteomes" id="UP000009888"/>
    </source>
</evidence>
<feature type="transmembrane region" description="Helical" evidence="7">
    <location>
        <begin position="115"/>
        <end position="141"/>
    </location>
</feature>
<evidence type="ECO:0000313" key="8">
    <source>
        <dbReference type="EMBL" id="EKU95431.1"/>
    </source>
</evidence>
<evidence type="ECO:0000256" key="3">
    <source>
        <dbReference type="ARBA" id="ARBA00022692"/>
    </source>
</evidence>
<dbReference type="STRING" id="202789.GCA_001457435_01330"/>
<evidence type="ECO:0000256" key="7">
    <source>
        <dbReference type="SAM" id="Phobius"/>
    </source>
</evidence>
<feature type="transmembrane region" description="Helical" evidence="7">
    <location>
        <begin position="357"/>
        <end position="383"/>
    </location>
</feature>
<comment type="subcellular location">
    <subcellularLocation>
        <location evidence="1">Membrane</location>
        <topology evidence="1">Multi-pass membrane protein</topology>
    </subcellularLocation>
</comment>
<proteinExistence type="inferred from homology"/>
<keyword evidence="5 7" id="KW-0472">Membrane</keyword>
<dbReference type="PANTHER" id="PTHR21716">
    <property type="entry name" value="TRANSMEMBRANE PROTEIN"/>
    <property type="match status" value="1"/>
</dbReference>
<dbReference type="GO" id="GO:0055085">
    <property type="term" value="P:transmembrane transport"/>
    <property type="evidence" value="ECO:0007669"/>
    <property type="project" value="TreeGrafter"/>
</dbReference>
<dbReference type="AlphaFoldDB" id="K9EHX5"/>
<feature type="compositionally biased region" description="Low complexity" evidence="6">
    <location>
        <begin position="13"/>
        <end position="34"/>
    </location>
</feature>
<dbReference type="HOGENOM" id="CLU_031275_0_4_11"/>
<dbReference type="PANTHER" id="PTHR21716:SF64">
    <property type="entry name" value="AI-2 TRANSPORT PROTEIN TQSA"/>
    <property type="match status" value="1"/>
</dbReference>
<feature type="transmembrane region" description="Helical" evidence="7">
    <location>
        <begin position="316"/>
        <end position="337"/>
    </location>
</feature>
<name>K9EHX5_9ACTO</name>
<dbReference type="PATRIC" id="fig|883066.3.peg.824"/>
<dbReference type="Proteomes" id="UP000009888">
    <property type="component" value="Unassembled WGS sequence"/>
</dbReference>
<dbReference type="eggNOG" id="COG0628">
    <property type="taxonomic scope" value="Bacteria"/>
</dbReference>
<accession>K9EHX5</accession>
<feature type="transmembrane region" description="Helical" evidence="7">
    <location>
        <begin position="202"/>
        <end position="221"/>
    </location>
</feature>
<organism evidence="8 9">
    <name type="scientific">Actinobaculum massiliense ACS-171-V-Col2</name>
    <dbReference type="NCBI Taxonomy" id="883066"/>
    <lineage>
        <taxon>Bacteria</taxon>
        <taxon>Bacillati</taxon>
        <taxon>Actinomycetota</taxon>
        <taxon>Actinomycetes</taxon>
        <taxon>Actinomycetales</taxon>
        <taxon>Actinomycetaceae</taxon>
        <taxon>Actinobaculum</taxon>
    </lineage>
</organism>
<dbReference type="GO" id="GO:0016020">
    <property type="term" value="C:membrane"/>
    <property type="evidence" value="ECO:0007669"/>
    <property type="project" value="UniProtKB-SubCell"/>
</dbReference>
<feature type="region of interest" description="Disordered" evidence="6">
    <location>
        <begin position="1"/>
        <end position="37"/>
    </location>
</feature>
<feature type="region of interest" description="Disordered" evidence="6">
    <location>
        <begin position="430"/>
        <end position="456"/>
    </location>
</feature>
<evidence type="ECO:0000256" key="1">
    <source>
        <dbReference type="ARBA" id="ARBA00004141"/>
    </source>
</evidence>
<sequence>MDKRAQIDAAVRDAGPSAADGAATGAATGSAKAPVTAHKASVEDGDQGIPLDDAAAGPTSAIPPVGFQVLRVLALVTIACAGLYTIADFFGPLFLALTLVLTVRPIHRRLVKYHVPGFISGTITILVLVIVLGAIAGLMAWSLAGLPETLMRYQEKFSDIVDEVTDFAQQWGFSTEEITNQLSAQFDAATIIAWIRSAAGSLMSAGTIIGILALCVLFLTVDTIRVNNRADVVQHRDSDFYRAICSFEGRVRQYWLVASIFGLVVSVINYFVLVFLHVPMPLTWALWTFITNYIPNVGFILGVIPPAIMGLVDSGWSTALWVIVIFTVINVTIQGMIQPKFTGDAVGLSTTITFVSLLFWTAVIGPLGSILAVPLTLFFKALLVDSSPSTRWIEAFLIPESDARRKREKGLYNPGTDLEVFHAFGESRSRLSETLGTRSQRSVSRLSRAKRRSSRK</sequence>